<dbReference type="Pfam" id="PF00443">
    <property type="entry name" value="UCH"/>
    <property type="match status" value="1"/>
</dbReference>
<dbReference type="InterPro" id="IPR038765">
    <property type="entry name" value="Papain-like_cys_pep_sf"/>
</dbReference>
<feature type="domain" description="USP" evidence="1">
    <location>
        <begin position="5"/>
        <end position="294"/>
    </location>
</feature>
<reference evidence="2" key="1">
    <citation type="journal article" date="2020" name="Nature">
        <title>Giant virus diversity and host interactions through global metagenomics.</title>
        <authorList>
            <person name="Schulz F."/>
            <person name="Roux S."/>
            <person name="Paez-Espino D."/>
            <person name="Jungbluth S."/>
            <person name="Walsh D.A."/>
            <person name="Denef V.J."/>
            <person name="McMahon K.D."/>
            <person name="Konstantinidis K.T."/>
            <person name="Eloe-Fadrosh E.A."/>
            <person name="Kyrpides N.C."/>
            <person name="Woyke T."/>
        </authorList>
    </citation>
    <scope>NUCLEOTIDE SEQUENCE</scope>
    <source>
        <strain evidence="2">GVMAG-M-3300027833-19</strain>
    </source>
</reference>
<evidence type="ECO:0000313" key="2">
    <source>
        <dbReference type="EMBL" id="QHU30453.1"/>
    </source>
</evidence>
<accession>A0A6C0LIT9</accession>
<dbReference type="GO" id="GO:0005634">
    <property type="term" value="C:nucleus"/>
    <property type="evidence" value="ECO:0007669"/>
    <property type="project" value="TreeGrafter"/>
</dbReference>
<name>A0A6C0LIT9_9ZZZZ</name>
<dbReference type="PROSITE" id="PS50235">
    <property type="entry name" value="USP_3"/>
    <property type="match status" value="1"/>
</dbReference>
<protein>
    <recommendedName>
        <fullName evidence="1">USP domain-containing protein</fullName>
    </recommendedName>
</protein>
<dbReference type="EMBL" id="MN740509">
    <property type="protein sequence ID" value="QHU30453.1"/>
    <property type="molecule type" value="Genomic_DNA"/>
</dbReference>
<dbReference type="GO" id="GO:0004843">
    <property type="term" value="F:cysteine-type deubiquitinase activity"/>
    <property type="evidence" value="ECO:0007669"/>
    <property type="project" value="InterPro"/>
</dbReference>
<sequence>MNLPSGFNNTGVVCWFNSLLQSLISCEHFYNHFKDNQDSIENQSHTYNELCTLVNKITKSEDIRPMSVLILKGMLKDYEIKKQKLDIAFGQQSPRDGLMCLLEAANNKELDASFNHVYEVTLICNETKKILSKKRDNGTIINAFDEESLIQKGLENFLLSHQCQLETDFVPDPKEYKDYEHKEGYTYKRTYNLRRIPDITIISLNRYYTDGKQHRPRNPNINLPDEMNFPFIRGGNLTYKKVATCEHSGGLNGGHWISRATREDKTYVFNDMSVVPYEGLKTLPSTYLTFYVKA</sequence>
<dbReference type="GO" id="GO:0005829">
    <property type="term" value="C:cytosol"/>
    <property type="evidence" value="ECO:0007669"/>
    <property type="project" value="TreeGrafter"/>
</dbReference>
<dbReference type="SUPFAM" id="SSF54001">
    <property type="entry name" value="Cysteine proteinases"/>
    <property type="match status" value="1"/>
</dbReference>
<dbReference type="InterPro" id="IPR001394">
    <property type="entry name" value="Peptidase_C19_UCH"/>
</dbReference>
<dbReference type="PANTHER" id="PTHR24006">
    <property type="entry name" value="UBIQUITIN CARBOXYL-TERMINAL HYDROLASE"/>
    <property type="match status" value="1"/>
</dbReference>
<dbReference type="InterPro" id="IPR028889">
    <property type="entry name" value="USP"/>
</dbReference>
<proteinExistence type="predicted"/>
<evidence type="ECO:0000259" key="1">
    <source>
        <dbReference type="PROSITE" id="PS50235"/>
    </source>
</evidence>
<dbReference type="Gene3D" id="3.90.70.10">
    <property type="entry name" value="Cysteine proteinases"/>
    <property type="match status" value="1"/>
</dbReference>
<dbReference type="GO" id="GO:0016579">
    <property type="term" value="P:protein deubiquitination"/>
    <property type="evidence" value="ECO:0007669"/>
    <property type="project" value="InterPro"/>
</dbReference>
<dbReference type="AlphaFoldDB" id="A0A6C0LIT9"/>
<dbReference type="InterPro" id="IPR050164">
    <property type="entry name" value="Peptidase_C19"/>
</dbReference>
<organism evidence="2">
    <name type="scientific">viral metagenome</name>
    <dbReference type="NCBI Taxonomy" id="1070528"/>
    <lineage>
        <taxon>unclassified sequences</taxon>
        <taxon>metagenomes</taxon>
        <taxon>organismal metagenomes</taxon>
    </lineage>
</organism>